<dbReference type="GO" id="GO:0042026">
    <property type="term" value="P:protein refolding"/>
    <property type="evidence" value="ECO:0007669"/>
    <property type="project" value="UniProtKB-ARBA"/>
</dbReference>
<reference evidence="11 12" key="1">
    <citation type="submission" date="2016-11" db="EMBL/GenBank/DDBJ databases">
        <authorList>
            <person name="Jaros S."/>
            <person name="Januszkiewicz K."/>
            <person name="Wedrychowicz H."/>
        </authorList>
    </citation>
    <scope>NUCLEOTIDE SEQUENCE [LARGE SCALE GENOMIC DNA]</scope>
    <source>
        <strain evidence="11 12">DSM 18899</strain>
    </source>
</reference>
<comment type="function">
    <text evidence="8">Also involved in hydrogenase metallocenter assembly, probably by participating in the nickel insertion step. This function in hydrogenase biosynthesis requires chaperone activity and the presence of the metal-binding domain, but not PPIase activity.</text>
</comment>
<organism evidence="11 12">
    <name type="scientific">Chitinimonas taiwanensis DSM 18899</name>
    <dbReference type="NCBI Taxonomy" id="1121279"/>
    <lineage>
        <taxon>Bacteria</taxon>
        <taxon>Pseudomonadati</taxon>
        <taxon>Pseudomonadota</taxon>
        <taxon>Betaproteobacteria</taxon>
        <taxon>Neisseriales</taxon>
        <taxon>Chitinibacteraceae</taxon>
        <taxon>Chitinimonas</taxon>
    </lineage>
</organism>
<keyword evidence="6" id="KW-0143">Chaperone</keyword>
<name>A0A1K2H4I4_9NEIS</name>
<dbReference type="GO" id="GO:0003755">
    <property type="term" value="F:peptidyl-prolyl cis-trans isomerase activity"/>
    <property type="evidence" value="ECO:0007669"/>
    <property type="project" value="UniProtKB-KW"/>
</dbReference>
<keyword evidence="7 9" id="KW-0413">Isomerase</keyword>
<dbReference type="STRING" id="1121279.SAMN02745887_00306"/>
<evidence type="ECO:0000256" key="5">
    <source>
        <dbReference type="ARBA" id="ARBA00023110"/>
    </source>
</evidence>
<dbReference type="Proteomes" id="UP000186513">
    <property type="component" value="Unassembled WGS sequence"/>
</dbReference>
<evidence type="ECO:0000256" key="7">
    <source>
        <dbReference type="ARBA" id="ARBA00023235"/>
    </source>
</evidence>
<feature type="domain" description="PPIase FKBP-type" evidence="10">
    <location>
        <begin position="33"/>
        <end position="112"/>
    </location>
</feature>
<dbReference type="PANTHER" id="PTHR47861:SF3">
    <property type="entry name" value="FKBP-TYPE PEPTIDYL-PROLYL CIS-TRANS ISOMERASE SLYD"/>
    <property type="match status" value="1"/>
</dbReference>
<evidence type="ECO:0000256" key="9">
    <source>
        <dbReference type="PROSITE-ProRule" id="PRU00277"/>
    </source>
</evidence>
<dbReference type="AlphaFoldDB" id="A0A1K2H4I4"/>
<protein>
    <recommendedName>
        <fullName evidence="9">peptidylprolyl isomerase</fullName>
        <ecNumber evidence="9">5.2.1.8</ecNumber>
    </recommendedName>
</protein>
<comment type="similarity">
    <text evidence="3">Belongs to the FKBP-type PPIase family.</text>
</comment>
<gene>
    <name evidence="11" type="ORF">SAMN02745887_00306</name>
</gene>
<evidence type="ECO:0000256" key="2">
    <source>
        <dbReference type="ARBA" id="ARBA00004496"/>
    </source>
</evidence>
<dbReference type="Gene3D" id="3.10.50.40">
    <property type="match status" value="1"/>
</dbReference>
<comment type="catalytic activity">
    <reaction evidence="1 9">
        <text>[protein]-peptidylproline (omega=180) = [protein]-peptidylproline (omega=0)</text>
        <dbReference type="Rhea" id="RHEA:16237"/>
        <dbReference type="Rhea" id="RHEA-COMP:10747"/>
        <dbReference type="Rhea" id="RHEA-COMP:10748"/>
        <dbReference type="ChEBI" id="CHEBI:83833"/>
        <dbReference type="ChEBI" id="CHEBI:83834"/>
        <dbReference type="EC" id="5.2.1.8"/>
    </reaction>
</comment>
<keyword evidence="12" id="KW-1185">Reference proteome</keyword>
<dbReference type="InterPro" id="IPR046357">
    <property type="entry name" value="PPIase_dom_sf"/>
</dbReference>
<accession>A0A1K2H4I4</accession>
<dbReference type="SUPFAM" id="SSF54534">
    <property type="entry name" value="FKBP-like"/>
    <property type="match status" value="1"/>
</dbReference>
<evidence type="ECO:0000313" key="11">
    <source>
        <dbReference type="EMBL" id="SFZ70770.1"/>
    </source>
</evidence>
<evidence type="ECO:0000256" key="4">
    <source>
        <dbReference type="ARBA" id="ARBA00022490"/>
    </source>
</evidence>
<sequence length="185" mass="20408">MHASSRQVDTPRQKGEPLGLPFSLYCLMKITQNTAVTLRLKATDINGFVYDEGKQPVAYLHGGYDNLFPKIEAALEGQEPGFQTTVDLAPEDAFGERDEALVTSMPKADFPPGVKVGGQIQRPGPDGEPRYYFVTKIKGPTVLLDGNHPLCGKTMRFIIKVLDVREATAEEIAHQHVHGEHGHHH</sequence>
<dbReference type="EC" id="5.2.1.8" evidence="9"/>
<proteinExistence type="inferred from homology"/>
<evidence type="ECO:0000259" key="10">
    <source>
        <dbReference type="PROSITE" id="PS50059"/>
    </source>
</evidence>
<keyword evidence="5 9" id="KW-0697">Rotamase</keyword>
<evidence type="ECO:0000313" key="12">
    <source>
        <dbReference type="Proteomes" id="UP000186513"/>
    </source>
</evidence>
<comment type="subcellular location">
    <subcellularLocation>
        <location evidence="2">Cytoplasm</location>
    </subcellularLocation>
</comment>
<dbReference type="InterPro" id="IPR001179">
    <property type="entry name" value="PPIase_FKBP_dom"/>
</dbReference>
<dbReference type="GO" id="GO:0005737">
    <property type="term" value="C:cytoplasm"/>
    <property type="evidence" value="ECO:0007669"/>
    <property type="project" value="UniProtKB-SubCell"/>
</dbReference>
<keyword evidence="4" id="KW-0963">Cytoplasm</keyword>
<evidence type="ECO:0000256" key="1">
    <source>
        <dbReference type="ARBA" id="ARBA00000971"/>
    </source>
</evidence>
<dbReference type="EMBL" id="FPKR01000001">
    <property type="protein sequence ID" value="SFZ70770.1"/>
    <property type="molecule type" value="Genomic_DNA"/>
</dbReference>
<evidence type="ECO:0000256" key="8">
    <source>
        <dbReference type="ARBA" id="ARBA00037071"/>
    </source>
</evidence>
<evidence type="ECO:0000256" key="6">
    <source>
        <dbReference type="ARBA" id="ARBA00023186"/>
    </source>
</evidence>
<dbReference type="PANTHER" id="PTHR47861">
    <property type="entry name" value="FKBP-TYPE PEPTIDYL-PROLYL CIS-TRANS ISOMERASE SLYD"/>
    <property type="match status" value="1"/>
</dbReference>
<dbReference type="PROSITE" id="PS50059">
    <property type="entry name" value="FKBP_PPIASE"/>
    <property type="match status" value="1"/>
</dbReference>
<evidence type="ECO:0000256" key="3">
    <source>
        <dbReference type="ARBA" id="ARBA00006577"/>
    </source>
</evidence>